<comment type="caution">
    <text evidence="1">The sequence shown here is derived from an EMBL/GenBank/DDBJ whole genome shotgun (WGS) entry which is preliminary data.</text>
</comment>
<organism evidence="1 2">
    <name type="scientific">Camellia lanceoleosa</name>
    <dbReference type="NCBI Taxonomy" id="1840588"/>
    <lineage>
        <taxon>Eukaryota</taxon>
        <taxon>Viridiplantae</taxon>
        <taxon>Streptophyta</taxon>
        <taxon>Embryophyta</taxon>
        <taxon>Tracheophyta</taxon>
        <taxon>Spermatophyta</taxon>
        <taxon>Magnoliopsida</taxon>
        <taxon>eudicotyledons</taxon>
        <taxon>Gunneridae</taxon>
        <taxon>Pentapetalae</taxon>
        <taxon>asterids</taxon>
        <taxon>Ericales</taxon>
        <taxon>Theaceae</taxon>
        <taxon>Camellia</taxon>
    </lineage>
</organism>
<name>A0ACC0GJ93_9ERIC</name>
<evidence type="ECO:0000313" key="2">
    <source>
        <dbReference type="Proteomes" id="UP001060215"/>
    </source>
</evidence>
<reference evidence="1 2" key="1">
    <citation type="journal article" date="2022" name="Plant J.">
        <title>Chromosome-level genome of Camellia lanceoleosa provides a valuable resource for understanding genome evolution and self-incompatibility.</title>
        <authorList>
            <person name="Gong W."/>
            <person name="Xiao S."/>
            <person name="Wang L."/>
            <person name="Liao Z."/>
            <person name="Chang Y."/>
            <person name="Mo W."/>
            <person name="Hu G."/>
            <person name="Li W."/>
            <person name="Zhao G."/>
            <person name="Zhu H."/>
            <person name="Hu X."/>
            <person name="Ji K."/>
            <person name="Xiang X."/>
            <person name="Song Q."/>
            <person name="Yuan D."/>
            <person name="Jin S."/>
            <person name="Zhang L."/>
        </authorList>
    </citation>
    <scope>NUCLEOTIDE SEQUENCE [LARGE SCALE GENOMIC DNA]</scope>
    <source>
        <strain evidence="1">SQ_2022a</strain>
    </source>
</reference>
<protein>
    <submittedName>
        <fullName evidence="1">Uncharacterized protein</fullName>
    </submittedName>
</protein>
<sequence>MICPGSTLKNERIFMLTKRIKTKVHCKTKRWHAHKENTN</sequence>
<evidence type="ECO:0000313" key="1">
    <source>
        <dbReference type="EMBL" id="KAI8000668.1"/>
    </source>
</evidence>
<accession>A0ACC0GJ93</accession>
<dbReference type="EMBL" id="CM045765">
    <property type="protein sequence ID" value="KAI8000668.1"/>
    <property type="molecule type" value="Genomic_DNA"/>
</dbReference>
<proteinExistence type="predicted"/>
<keyword evidence="2" id="KW-1185">Reference proteome</keyword>
<dbReference type="Proteomes" id="UP001060215">
    <property type="component" value="Chromosome 8"/>
</dbReference>
<gene>
    <name evidence="1" type="ORF">LOK49_LG09G01894</name>
</gene>